<accession>A0A9P7VMA7</accession>
<dbReference type="EMBL" id="MU250542">
    <property type="protein sequence ID" value="KAG7443836.1"/>
    <property type="molecule type" value="Genomic_DNA"/>
</dbReference>
<evidence type="ECO:0000313" key="3">
    <source>
        <dbReference type="Proteomes" id="UP000812287"/>
    </source>
</evidence>
<evidence type="ECO:0000256" key="1">
    <source>
        <dbReference type="SAM" id="Phobius"/>
    </source>
</evidence>
<dbReference type="RefSeq" id="XP_043037336.1">
    <property type="nucleotide sequence ID" value="XM_043177448.1"/>
</dbReference>
<dbReference type="PANTHER" id="PTHR34315">
    <property type="match status" value="1"/>
</dbReference>
<dbReference type="GeneID" id="66099735"/>
<dbReference type="PANTHER" id="PTHR34315:SF1">
    <property type="entry name" value="INTRADIOL RING-CLEAVAGE DIOXYGENASES DOMAIN-CONTAINING PROTEIN-RELATED"/>
    <property type="match status" value="1"/>
</dbReference>
<protein>
    <submittedName>
        <fullName evidence="2">Uncharacterized protein</fullName>
    </submittedName>
</protein>
<keyword evidence="1" id="KW-0812">Transmembrane</keyword>
<keyword evidence="3" id="KW-1185">Reference proteome</keyword>
<dbReference type="Proteomes" id="UP000812287">
    <property type="component" value="Unassembled WGS sequence"/>
</dbReference>
<name>A0A9P7VMA7_9AGAR</name>
<comment type="caution">
    <text evidence="2">The sequence shown here is derived from an EMBL/GenBank/DDBJ whole genome shotgun (WGS) entry which is preliminary data.</text>
</comment>
<proteinExistence type="predicted"/>
<keyword evidence="1" id="KW-0472">Membrane</keyword>
<organism evidence="2 3">
    <name type="scientific">Guyanagaster necrorhizus</name>
    <dbReference type="NCBI Taxonomy" id="856835"/>
    <lineage>
        <taxon>Eukaryota</taxon>
        <taxon>Fungi</taxon>
        <taxon>Dikarya</taxon>
        <taxon>Basidiomycota</taxon>
        <taxon>Agaricomycotina</taxon>
        <taxon>Agaricomycetes</taxon>
        <taxon>Agaricomycetidae</taxon>
        <taxon>Agaricales</taxon>
        <taxon>Marasmiineae</taxon>
        <taxon>Physalacriaceae</taxon>
        <taxon>Guyanagaster</taxon>
    </lineage>
</organism>
<dbReference type="InterPro" id="IPR015889">
    <property type="entry name" value="Intradiol_dOase_core"/>
</dbReference>
<reference evidence="2" key="1">
    <citation type="submission" date="2020-11" db="EMBL/GenBank/DDBJ databases">
        <title>Adaptations for nitrogen fixation in a non-lichenized fungal sporocarp promotes dispersal by wood-feeding termites.</title>
        <authorList>
            <consortium name="DOE Joint Genome Institute"/>
            <person name="Koch R.A."/>
            <person name="Yoon G."/>
            <person name="Arayal U."/>
            <person name="Lail K."/>
            <person name="Amirebrahimi M."/>
            <person name="Labutti K."/>
            <person name="Lipzen A."/>
            <person name="Riley R."/>
            <person name="Barry K."/>
            <person name="Henrissat B."/>
            <person name="Grigoriev I.V."/>
            <person name="Herr J.R."/>
            <person name="Aime M.C."/>
        </authorList>
    </citation>
    <scope>NUCLEOTIDE SEQUENCE</scope>
    <source>
        <strain evidence="2">MCA 3950</strain>
    </source>
</reference>
<dbReference type="SUPFAM" id="SSF49482">
    <property type="entry name" value="Aromatic compound dioxygenase"/>
    <property type="match status" value="1"/>
</dbReference>
<dbReference type="OrthoDB" id="121380at2759"/>
<sequence length="140" mass="15557">MLGVITDLARAKRSNCRLRNLAIYAVCFNGIIAEISTSLTDLVVILNEDRFIDTAKIDRTIVHSTSSTLYPGAIPRYGWTNDIHIIFHANGTLCIGGTQHIGQAFFDQDLITTVEETSPYNTKTIEVKENADDYTFGDDL</sequence>
<gene>
    <name evidence="2" type="ORF">BT62DRAFT_1008493</name>
</gene>
<dbReference type="GO" id="GO:0005506">
    <property type="term" value="F:iron ion binding"/>
    <property type="evidence" value="ECO:0007669"/>
    <property type="project" value="InterPro"/>
</dbReference>
<evidence type="ECO:0000313" key="2">
    <source>
        <dbReference type="EMBL" id="KAG7443836.1"/>
    </source>
</evidence>
<dbReference type="AlphaFoldDB" id="A0A9P7VMA7"/>
<keyword evidence="1" id="KW-1133">Transmembrane helix</keyword>
<dbReference type="GO" id="GO:0016702">
    <property type="term" value="F:oxidoreductase activity, acting on single donors with incorporation of molecular oxygen, incorporation of two atoms of oxygen"/>
    <property type="evidence" value="ECO:0007669"/>
    <property type="project" value="InterPro"/>
</dbReference>
<feature type="transmembrane region" description="Helical" evidence="1">
    <location>
        <begin position="21"/>
        <end position="46"/>
    </location>
</feature>